<dbReference type="InterPro" id="IPR036291">
    <property type="entry name" value="NAD(P)-bd_dom_sf"/>
</dbReference>
<dbReference type="Gene3D" id="3.40.50.720">
    <property type="entry name" value="NAD(P)-binding Rossmann-like Domain"/>
    <property type="match status" value="1"/>
</dbReference>
<sequence length="151" mass="17656">MVVCLKHVGITDWVRERLKMIRWEERSSKDGWVYYAKVFFPTDLPCGWDHINKRNTYFDPRQEFTMEEVPVKPKRYDNNTAALEILQGCNLSDRVVLITGSNSDIGFETAKSFALHGVHVILHVSLIQLESDRNAAWWLLMSLMKKKRNNT</sequence>
<proteinExistence type="predicted"/>
<dbReference type="Proteomes" id="UP000694557">
    <property type="component" value="Unassembled WGS sequence"/>
</dbReference>
<accession>A0A8C7CIF1</accession>
<dbReference type="GeneTree" id="ENSGT01060000249485"/>
<evidence type="ECO:0000313" key="1">
    <source>
        <dbReference type="Ensembl" id="ENSOKIP00005000014.1"/>
    </source>
</evidence>
<dbReference type="Ensembl" id="ENSOKIT00005000022.1">
    <property type="protein sequence ID" value="ENSOKIP00005000014.1"/>
    <property type="gene ID" value="ENSOKIG00005000020.1"/>
</dbReference>
<dbReference type="SUPFAM" id="SSF51735">
    <property type="entry name" value="NAD(P)-binding Rossmann-fold domains"/>
    <property type="match status" value="1"/>
</dbReference>
<evidence type="ECO:0000313" key="2">
    <source>
        <dbReference type="Proteomes" id="UP000694557"/>
    </source>
</evidence>
<dbReference type="AlphaFoldDB" id="A0A8C7CIF1"/>
<reference evidence="1" key="1">
    <citation type="submission" date="2025-08" db="UniProtKB">
        <authorList>
            <consortium name="Ensembl"/>
        </authorList>
    </citation>
    <scope>IDENTIFICATION</scope>
</reference>
<protein>
    <recommendedName>
        <fullName evidence="3">WW domain-containing oxidoreductase</fullName>
    </recommendedName>
</protein>
<evidence type="ECO:0008006" key="3">
    <source>
        <dbReference type="Google" id="ProtNLM"/>
    </source>
</evidence>
<name>A0A8C7CIF1_ONCKI</name>
<reference evidence="1" key="2">
    <citation type="submission" date="2025-09" db="UniProtKB">
        <authorList>
            <consortium name="Ensembl"/>
        </authorList>
    </citation>
    <scope>IDENTIFICATION</scope>
</reference>
<keyword evidence="2" id="KW-1185">Reference proteome</keyword>
<dbReference type="Gene3D" id="2.20.70.10">
    <property type="match status" value="1"/>
</dbReference>
<organism evidence="1 2">
    <name type="scientific">Oncorhynchus kisutch</name>
    <name type="common">Coho salmon</name>
    <name type="synonym">Salmo kisutch</name>
    <dbReference type="NCBI Taxonomy" id="8019"/>
    <lineage>
        <taxon>Eukaryota</taxon>
        <taxon>Metazoa</taxon>
        <taxon>Chordata</taxon>
        <taxon>Craniata</taxon>
        <taxon>Vertebrata</taxon>
        <taxon>Euteleostomi</taxon>
        <taxon>Actinopterygii</taxon>
        <taxon>Neopterygii</taxon>
        <taxon>Teleostei</taxon>
        <taxon>Protacanthopterygii</taxon>
        <taxon>Salmoniformes</taxon>
        <taxon>Salmonidae</taxon>
        <taxon>Salmoninae</taxon>
        <taxon>Oncorhynchus</taxon>
    </lineage>
</organism>